<sequence length="129" mass="15508">MNFSRKYQQILVVFTISFLATAAMVGQNITKKDPDRQLKEAAREATQYWEKELSLSPKQATLMEKKILEFAIKKNKLIQSKMREEAKTERLKRLQELEYKDMRDILTHPQYERYLALSKERIRKQNRKQ</sequence>
<feature type="chain" id="PRO_5028378703" description="DUF4890 domain-containing protein" evidence="1">
    <location>
        <begin position="23"/>
        <end position="129"/>
    </location>
</feature>
<comment type="caution">
    <text evidence="2">The sequence shown here is derived from an EMBL/GenBank/DDBJ whole genome shotgun (WGS) entry which is preliminary data.</text>
</comment>
<name>A0A7C2M2M8_9FLAO</name>
<dbReference type="Proteomes" id="UP000885753">
    <property type="component" value="Unassembled WGS sequence"/>
</dbReference>
<proteinExistence type="predicted"/>
<dbReference type="EMBL" id="DSEE01000447">
    <property type="protein sequence ID" value="HER40783.1"/>
    <property type="molecule type" value="Genomic_DNA"/>
</dbReference>
<accession>A0A7C2M2M8</accession>
<protein>
    <recommendedName>
        <fullName evidence="3">DUF4890 domain-containing protein</fullName>
    </recommendedName>
</protein>
<evidence type="ECO:0000313" key="2">
    <source>
        <dbReference type="EMBL" id="HER40783.1"/>
    </source>
</evidence>
<evidence type="ECO:0008006" key="3">
    <source>
        <dbReference type="Google" id="ProtNLM"/>
    </source>
</evidence>
<feature type="signal peptide" evidence="1">
    <location>
        <begin position="1"/>
        <end position="22"/>
    </location>
</feature>
<evidence type="ECO:0000256" key="1">
    <source>
        <dbReference type="SAM" id="SignalP"/>
    </source>
</evidence>
<reference evidence="2" key="1">
    <citation type="journal article" date="2020" name="mSystems">
        <title>Genome- and Community-Level Interaction Insights into Carbon Utilization and Element Cycling Functions of Hydrothermarchaeota in Hydrothermal Sediment.</title>
        <authorList>
            <person name="Zhou Z."/>
            <person name="Liu Y."/>
            <person name="Xu W."/>
            <person name="Pan J."/>
            <person name="Luo Z.H."/>
            <person name="Li M."/>
        </authorList>
    </citation>
    <scope>NUCLEOTIDE SEQUENCE [LARGE SCALE GENOMIC DNA]</scope>
    <source>
        <strain evidence="2">SpSt-1235</strain>
    </source>
</reference>
<keyword evidence="1" id="KW-0732">Signal</keyword>
<organism evidence="2">
    <name type="scientific">Salinimicrobium catena</name>
    <dbReference type="NCBI Taxonomy" id="390640"/>
    <lineage>
        <taxon>Bacteria</taxon>
        <taxon>Pseudomonadati</taxon>
        <taxon>Bacteroidota</taxon>
        <taxon>Flavobacteriia</taxon>
        <taxon>Flavobacteriales</taxon>
        <taxon>Flavobacteriaceae</taxon>
        <taxon>Salinimicrobium</taxon>
    </lineage>
</organism>
<dbReference type="AlphaFoldDB" id="A0A7C2M2M8"/>
<gene>
    <name evidence="2" type="ORF">ENO10_06140</name>
</gene>